<sequence length="302" mass="30210">MPSFIRICLAAPALLAVAHGQGVILQAQGVSGPASLPLQVDLTQSDANIINTNEITTNVVNECGRTLLGGNIDIGENTENQLLNKTVTQVTAGSKVAFTIAQLDADGAGPYSCDLDQASNVQGATGQTPLDVTEKDGGDGTIQLTATLPKTLQCIGASTGDVCTIRCFNTAAAGPFGGCVAVQQTDTTPNVNTPDNIATAQTLEGIQAQVLQDQKDLSKAVAANVEAPTQGDQGVAAVDKLLDIDSAAVATAGAADAAATAVTSSAAAAATTAATGKGKGNGSGKKGSKNSKNNRRAFNFAA</sequence>
<gene>
    <name evidence="3" type="ORF">SUNI508_07766</name>
</gene>
<dbReference type="EMBL" id="JARVKF010000353">
    <property type="protein sequence ID" value="KAK9418746.1"/>
    <property type="molecule type" value="Genomic_DNA"/>
</dbReference>
<protein>
    <recommendedName>
        <fullName evidence="5">GEgh 16 protein</fullName>
    </recommendedName>
</protein>
<accession>A0ABR2UWI0</accession>
<dbReference type="Pfam" id="PF11327">
    <property type="entry name" value="Egh16-like"/>
    <property type="match status" value="1"/>
</dbReference>
<feature type="signal peptide" evidence="2">
    <location>
        <begin position="1"/>
        <end position="20"/>
    </location>
</feature>
<reference evidence="3 4" key="1">
    <citation type="journal article" date="2024" name="J. Plant Pathol.">
        <title>Sequence and assembly of the genome of Seiridium unicorne, isolate CBS 538.82, causal agent of cypress canker disease.</title>
        <authorList>
            <person name="Scali E."/>
            <person name="Rocca G.D."/>
            <person name="Danti R."/>
            <person name="Garbelotto M."/>
            <person name="Barberini S."/>
            <person name="Baroncelli R."/>
            <person name="Emiliani G."/>
        </authorList>
    </citation>
    <scope>NUCLEOTIDE SEQUENCE [LARGE SCALE GENOMIC DNA]</scope>
    <source>
        <strain evidence="3 4">BM-138-508</strain>
    </source>
</reference>
<comment type="caution">
    <text evidence="3">The sequence shown here is derived from an EMBL/GenBank/DDBJ whole genome shotgun (WGS) entry which is preliminary data.</text>
</comment>
<feature type="region of interest" description="Disordered" evidence="1">
    <location>
        <begin position="270"/>
        <end position="302"/>
    </location>
</feature>
<evidence type="ECO:0000313" key="3">
    <source>
        <dbReference type="EMBL" id="KAK9418746.1"/>
    </source>
</evidence>
<keyword evidence="2" id="KW-0732">Signal</keyword>
<feature type="chain" id="PRO_5045045507" description="GEgh 16 protein" evidence="2">
    <location>
        <begin position="21"/>
        <end position="302"/>
    </location>
</feature>
<evidence type="ECO:0000313" key="4">
    <source>
        <dbReference type="Proteomes" id="UP001408356"/>
    </source>
</evidence>
<evidence type="ECO:0008006" key="5">
    <source>
        <dbReference type="Google" id="ProtNLM"/>
    </source>
</evidence>
<evidence type="ECO:0000256" key="1">
    <source>
        <dbReference type="SAM" id="MobiDB-lite"/>
    </source>
</evidence>
<name>A0ABR2UWI0_9PEZI</name>
<organism evidence="3 4">
    <name type="scientific">Seiridium unicorne</name>
    <dbReference type="NCBI Taxonomy" id="138068"/>
    <lineage>
        <taxon>Eukaryota</taxon>
        <taxon>Fungi</taxon>
        <taxon>Dikarya</taxon>
        <taxon>Ascomycota</taxon>
        <taxon>Pezizomycotina</taxon>
        <taxon>Sordariomycetes</taxon>
        <taxon>Xylariomycetidae</taxon>
        <taxon>Amphisphaeriales</taxon>
        <taxon>Sporocadaceae</taxon>
        <taxon>Seiridium</taxon>
    </lineage>
</organism>
<keyword evidence="4" id="KW-1185">Reference proteome</keyword>
<feature type="compositionally biased region" description="Basic residues" evidence="1">
    <location>
        <begin position="286"/>
        <end position="295"/>
    </location>
</feature>
<proteinExistence type="predicted"/>
<dbReference type="PANTHER" id="PTHR34618:SF3">
    <property type="entry name" value="GEGH 16 PROTEIN"/>
    <property type="match status" value="1"/>
</dbReference>
<evidence type="ECO:0000256" key="2">
    <source>
        <dbReference type="SAM" id="SignalP"/>
    </source>
</evidence>
<dbReference type="Proteomes" id="UP001408356">
    <property type="component" value="Unassembled WGS sequence"/>
</dbReference>
<dbReference type="PANTHER" id="PTHR34618">
    <property type="entry name" value="SURFACE PROTEIN MAS1, PUTATIVE-RELATED"/>
    <property type="match status" value="1"/>
</dbReference>
<dbReference type="InterPro" id="IPR021476">
    <property type="entry name" value="Egh16-like"/>
</dbReference>